<evidence type="ECO:0000313" key="1">
    <source>
        <dbReference type="EMBL" id="MFB0847321.1"/>
    </source>
</evidence>
<reference evidence="1 2" key="1">
    <citation type="submission" date="2024-09" db="EMBL/GenBank/DDBJ databases">
        <authorList>
            <person name="Makale K.P.P."/>
            <person name="Makhzoum A."/>
            <person name="Rantong G."/>
            <person name="Rahube T.O."/>
        </authorList>
    </citation>
    <scope>NUCLEOTIDE SEQUENCE [LARGE SCALE GENOMIC DNA]</scope>
    <source>
        <strain evidence="1 2">KM_D13</strain>
    </source>
</reference>
<protein>
    <submittedName>
        <fullName evidence="1">Uncharacterized protein</fullName>
    </submittedName>
</protein>
<comment type="caution">
    <text evidence="1">The sequence shown here is derived from an EMBL/GenBank/DDBJ whole genome shotgun (WGS) entry which is preliminary data.</text>
</comment>
<dbReference type="RefSeq" id="WP_373957147.1">
    <property type="nucleotide sequence ID" value="NZ_JBHDLN010000034.1"/>
</dbReference>
<proteinExistence type="predicted"/>
<name>A0ABV4VCE9_9BACL</name>
<keyword evidence="2" id="KW-1185">Reference proteome</keyword>
<sequence length="93" mass="10966">MDKIKVTHWPEDYVPGAKRANIMLNDVLMPDWFVGFGKDESCQLEGTWWDMVCLARNILASENTKLVAPEFYKPEWKNYNRTSEDKTYECVEE</sequence>
<dbReference type="Proteomes" id="UP001575622">
    <property type="component" value="Unassembled WGS sequence"/>
</dbReference>
<evidence type="ECO:0000313" key="2">
    <source>
        <dbReference type="Proteomes" id="UP001575622"/>
    </source>
</evidence>
<organism evidence="1 2">
    <name type="scientific">Paenibacillus oleatilyticus</name>
    <dbReference type="NCBI Taxonomy" id="2594886"/>
    <lineage>
        <taxon>Bacteria</taxon>
        <taxon>Bacillati</taxon>
        <taxon>Bacillota</taxon>
        <taxon>Bacilli</taxon>
        <taxon>Bacillales</taxon>
        <taxon>Paenibacillaceae</taxon>
        <taxon>Paenibacillus</taxon>
    </lineage>
</organism>
<gene>
    <name evidence="1" type="ORF">ACEU3E_34690</name>
</gene>
<dbReference type="EMBL" id="JBHDLN010000034">
    <property type="protein sequence ID" value="MFB0847321.1"/>
    <property type="molecule type" value="Genomic_DNA"/>
</dbReference>
<accession>A0ABV4VCE9</accession>